<dbReference type="AlphaFoldDB" id="A0AAE0G6U0"/>
<gene>
    <name evidence="1" type="ORF">CYMTET_19305</name>
</gene>
<dbReference type="Proteomes" id="UP001190700">
    <property type="component" value="Unassembled WGS sequence"/>
</dbReference>
<keyword evidence="2" id="KW-1185">Reference proteome</keyword>
<evidence type="ECO:0000313" key="2">
    <source>
        <dbReference type="Proteomes" id="UP001190700"/>
    </source>
</evidence>
<proteinExistence type="predicted"/>
<comment type="caution">
    <text evidence="1">The sequence shown here is derived from an EMBL/GenBank/DDBJ whole genome shotgun (WGS) entry which is preliminary data.</text>
</comment>
<sequence>MAQAKAKLLGDPVGELGKLPVLAEMLRAQGHVCHVVTRTSAEMLEVFVEVEHTEFLYEQNPKPAEERERWDSRKASKYPVEDGATYFLGWYVAPTPTAAVLYTHAQQRRRHTPVHGHVGQQR</sequence>
<protein>
    <submittedName>
        <fullName evidence="1">Uncharacterized protein</fullName>
    </submittedName>
</protein>
<reference evidence="1 2" key="1">
    <citation type="journal article" date="2015" name="Genome Biol. Evol.">
        <title>Comparative Genomics of a Bacterivorous Green Alga Reveals Evolutionary Causalities and Consequences of Phago-Mixotrophic Mode of Nutrition.</title>
        <authorList>
            <person name="Burns J.A."/>
            <person name="Paasch A."/>
            <person name="Narechania A."/>
            <person name="Kim E."/>
        </authorList>
    </citation>
    <scope>NUCLEOTIDE SEQUENCE [LARGE SCALE GENOMIC DNA]</scope>
    <source>
        <strain evidence="1 2">PLY_AMNH</strain>
    </source>
</reference>
<dbReference type="EMBL" id="LGRX02008991">
    <property type="protein sequence ID" value="KAK3272397.1"/>
    <property type="molecule type" value="Genomic_DNA"/>
</dbReference>
<evidence type="ECO:0000313" key="1">
    <source>
        <dbReference type="EMBL" id="KAK3272397.1"/>
    </source>
</evidence>
<accession>A0AAE0G6U0</accession>
<organism evidence="1 2">
    <name type="scientific">Cymbomonas tetramitiformis</name>
    <dbReference type="NCBI Taxonomy" id="36881"/>
    <lineage>
        <taxon>Eukaryota</taxon>
        <taxon>Viridiplantae</taxon>
        <taxon>Chlorophyta</taxon>
        <taxon>Pyramimonadophyceae</taxon>
        <taxon>Pyramimonadales</taxon>
        <taxon>Pyramimonadaceae</taxon>
        <taxon>Cymbomonas</taxon>
    </lineage>
</organism>
<name>A0AAE0G6U0_9CHLO</name>